<dbReference type="Gene3D" id="3.20.20.80">
    <property type="entry name" value="Glycosidases"/>
    <property type="match status" value="1"/>
</dbReference>
<evidence type="ECO:0000256" key="1">
    <source>
        <dbReference type="ARBA" id="ARBA00009336"/>
    </source>
</evidence>
<feature type="region of interest" description="Disordered" evidence="3">
    <location>
        <begin position="166"/>
        <end position="190"/>
    </location>
</feature>
<dbReference type="PROSITE" id="PS51910">
    <property type="entry name" value="GH18_2"/>
    <property type="match status" value="1"/>
</dbReference>
<dbReference type="PANTHER" id="PTHR46066:SF2">
    <property type="entry name" value="CHITINASE DOMAIN-CONTAINING PROTEIN 1"/>
    <property type="match status" value="1"/>
</dbReference>
<reference evidence="6" key="1">
    <citation type="submission" date="2022-11" db="UniProtKB">
        <authorList>
            <consortium name="WormBaseParasite"/>
        </authorList>
    </citation>
    <scope>IDENTIFICATION</scope>
</reference>
<dbReference type="AlphaFoldDB" id="A0A914HP22"/>
<evidence type="ECO:0000256" key="3">
    <source>
        <dbReference type="SAM" id="MobiDB-lite"/>
    </source>
</evidence>
<dbReference type="InterPro" id="IPR011583">
    <property type="entry name" value="Chitinase_II/V-like_cat"/>
</dbReference>
<protein>
    <recommendedName>
        <fullName evidence="2">Chitinase domain-containing protein 1</fullName>
    </recommendedName>
</protein>
<dbReference type="WBParaSite" id="Gr19_v10_g2581.t1">
    <property type="protein sequence ID" value="Gr19_v10_g2581.t1"/>
    <property type="gene ID" value="Gr19_v10_g2581"/>
</dbReference>
<evidence type="ECO:0000259" key="4">
    <source>
        <dbReference type="PROSITE" id="PS51910"/>
    </source>
</evidence>
<evidence type="ECO:0000256" key="2">
    <source>
        <dbReference type="ARBA" id="ARBA00040976"/>
    </source>
</evidence>
<dbReference type="PANTHER" id="PTHR46066">
    <property type="entry name" value="CHITINASE DOMAIN-CONTAINING PROTEIN 1 FAMILY MEMBER"/>
    <property type="match status" value="1"/>
</dbReference>
<dbReference type="SUPFAM" id="SSF51445">
    <property type="entry name" value="(Trans)glycosidases"/>
    <property type="match status" value="1"/>
</dbReference>
<dbReference type="Proteomes" id="UP000887572">
    <property type="component" value="Unplaced"/>
</dbReference>
<dbReference type="GO" id="GO:0008061">
    <property type="term" value="F:chitin binding"/>
    <property type="evidence" value="ECO:0007669"/>
    <property type="project" value="InterPro"/>
</dbReference>
<evidence type="ECO:0000313" key="5">
    <source>
        <dbReference type="Proteomes" id="UP000887572"/>
    </source>
</evidence>
<dbReference type="InterPro" id="IPR029070">
    <property type="entry name" value="Chitinase_insertion_sf"/>
</dbReference>
<dbReference type="InterPro" id="IPR001223">
    <property type="entry name" value="Glyco_hydro18_cat"/>
</dbReference>
<dbReference type="GO" id="GO:0070492">
    <property type="term" value="F:oligosaccharide binding"/>
    <property type="evidence" value="ECO:0007669"/>
    <property type="project" value="TreeGrafter"/>
</dbReference>
<dbReference type="GO" id="GO:0012505">
    <property type="term" value="C:endomembrane system"/>
    <property type="evidence" value="ECO:0007669"/>
    <property type="project" value="TreeGrafter"/>
</dbReference>
<sequence length="542" mass="61132">MMKPAMLGRTALRRRLCPWSSPMTNDEHQQQQWNEECQVLRYLLGLAVRIPMRTRSREEMRLFIKTGAENAGCVAETLRSRGPVFATVSTFPATFSARDSALKSRVRPQLLAWLVDIYRTKCYAREEQNEGSSAAIIAELFQAQLCHFYSQIREIVFDVIDGTLSKSDRKKSKSSSDQIDLASAENGQQSNKIDQDDLDLKAKILADFNRLDCGKRKFTSGITLGYVTPWNNHGYDVAKWAANKFTHISPTWFQLRADGTDTKSLTCRVDGTHDIDMGWIDEILLNNSAVHIVPRFIFEGWTGAQLQHFLSEEQTQYRCVRALIDFLQRHNFNGAVMEIWLQIMSTTRGAAAEYLLELVEFWSEQFHKVGLQFILPLTPPLGANLQEIGIVNAEVVHRLLSAVDYINLMTYDFPNPEMAGVAPINWVEANLRYVINVAGGDDNWAAAKILMGLNFYGYDRGDGTNSAVLGSRYMEMLAFPDAKLSFISNIGEHQLTFGPSGKVYYPSKRSIELRLQLAETMGLGGVAIWDLGQGLDHFTTVL</sequence>
<proteinExistence type="inferred from homology"/>
<organism evidence="5 6">
    <name type="scientific">Globodera rostochiensis</name>
    <name type="common">Golden nematode worm</name>
    <name type="synonym">Heterodera rostochiensis</name>
    <dbReference type="NCBI Taxonomy" id="31243"/>
    <lineage>
        <taxon>Eukaryota</taxon>
        <taxon>Metazoa</taxon>
        <taxon>Ecdysozoa</taxon>
        <taxon>Nematoda</taxon>
        <taxon>Chromadorea</taxon>
        <taxon>Rhabditida</taxon>
        <taxon>Tylenchina</taxon>
        <taxon>Tylenchomorpha</taxon>
        <taxon>Tylenchoidea</taxon>
        <taxon>Heteroderidae</taxon>
        <taxon>Heteroderinae</taxon>
        <taxon>Globodera</taxon>
    </lineage>
</organism>
<dbReference type="Gene3D" id="3.10.50.10">
    <property type="match status" value="1"/>
</dbReference>
<keyword evidence="5" id="KW-1185">Reference proteome</keyword>
<accession>A0A914HP22</accession>
<dbReference type="SMART" id="SM00636">
    <property type="entry name" value="Glyco_18"/>
    <property type="match status" value="1"/>
</dbReference>
<feature type="domain" description="GH18" evidence="4">
    <location>
        <begin position="221"/>
        <end position="542"/>
    </location>
</feature>
<name>A0A914HP22_GLORO</name>
<comment type="similarity">
    <text evidence="1">Belongs to the glycosyl hydrolase 18 family.</text>
</comment>
<dbReference type="GO" id="GO:0005975">
    <property type="term" value="P:carbohydrate metabolic process"/>
    <property type="evidence" value="ECO:0007669"/>
    <property type="project" value="InterPro"/>
</dbReference>
<dbReference type="Pfam" id="PF00704">
    <property type="entry name" value="Glyco_hydro_18"/>
    <property type="match status" value="1"/>
</dbReference>
<evidence type="ECO:0000313" key="6">
    <source>
        <dbReference type="WBParaSite" id="Gr19_v10_g2581.t1"/>
    </source>
</evidence>
<dbReference type="InterPro" id="IPR017853">
    <property type="entry name" value="GH"/>
</dbReference>